<gene>
    <name evidence="1" type="ORF">H8L32_21960</name>
</gene>
<evidence type="ECO:0000313" key="1">
    <source>
        <dbReference type="EMBL" id="MBC3920146.1"/>
    </source>
</evidence>
<accession>A0ABR6ZWA3</accession>
<organism evidence="1 2">
    <name type="scientific">Undibacterium hunanense</name>
    <dbReference type="NCBI Taxonomy" id="2762292"/>
    <lineage>
        <taxon>Bacteria</taxon>
        <taxon>Pseudomonadati</taxon>
        <taxon>Pseudomonadota</taxon>
        <taxon>Betaproteobacteria</taxon>
        <taxon>Burkholderiales</taxon>
        <taxon>Oxalobacteraceae</taxon>
        <taxon>Undibacterium</taxon>
    </lineage>
</organism>
<keyword evidence="2" id="KW-1185">Reference proteome</keyword>
<reference evidence="1 2" key="1">
    <citation type="submission" date="2020-08" db="EMBL/GenBank/DDBJ databases">
        <title>Novel species isolated from subtropical streams in China.</title>
        <authorList>
            <person name="Lu H."/>
        </authorList>
    </citation>
    <scope>NUCLEOTIDE SEQUENCE [LARGE SCALE GENOMIC DNA]</scope>
    <source>
        <strain evidence="1 2">CY18W</strain>
    </source>
</reference>
<dbReference type="RefSeq" id="WP_186949408.1">
    <property type="nucleotide sequence ID" value="NZ_JACOGF010000013.1"/>
</dbReference>
<proteinExistence type="predicted"/>
<dbReference type="Proteomes" id="UP000650424">
    <property type="component" value="Unassembled WGS sequence"/>
</dbReference>
<evidence type="ECO:0000313" key="2">
    <source>
        <dbReference type="Proteomes" id="UP000650424"/>
    </source>
</evidence>
<sequence>MQGEIVPQAWSSAPRIPCFTIPIRVTRTYDTRRKSQNLDFGYGWSVDYQNVQIRKNMILGLQWNV</sequence>
<feature type="non-terminal residue" evidence="1">
    <location>
        <position position="65"/>
    </location>
</feature>
<name>A0ABR6ZWA3_9BURK</name>
<comment type="caution">
    <text evidence="1">The sequence shown here is derived from an EMBL/GenBank/DDBJ whole genome shotgun (WGS) entry which is preliminary data.</text>
</comment>
<protein>
    <submittedName>
        <fullName evidence="1">Uncharacterized protein</fullName>
    </submittedName>
</protein>
<dbReference type="EMBL" id="JACOGF010000013">
    <property type="protein sequence ID" value="MBC3920146.1"/>
    <property type="molecule type" value="Genomic_DNA"/>
</dbReference>